<keyword evidence="7" id="KW-1185">Reference proteome</keyword>
<dbReference type="GO" id="GO:0006355">
    <property type="term" value="P:regulation of DNA-templated transcription"/>
    <property type="evidence" value="ECO:0007669"/>
    <property type="project" value="InterPro"/>
</dbReference>
<gene>
    <name evidence="6" type="ORF">Phou_073600</name>
</gene>
<keyword evidence="3" id="KW-0804">Transcription</keyword>
<proteinExistence type="predicted"/>
<dbReference type="GO" id="GO:0003677">
    <property type="term" value="F:DNA binding"/>
    <property type="evidence" value="ECO:0007669"/>
    <property type="project" value="UniProtKB-KW"/>
</dbReference>
<dbReference type="Pfam" id="PF00196">
    <property type="entry name" value="GerE"/>
    <property type="match status" value="1"/>
</dbReference>
<feature type="domain" description="HTH luxR-type" evidence="5">
    <location>
        <begin position="156"/>
        <end position="221"/>
    </location>
</feature>
<accession>A0A6V8KID2</accession>
<keyword evidence="2" id="KW-0238">DNA-binding</keyword>
<dbReference type="Gene3D" id="1.10.10.10">
    <property type="entry name" value="Winged helix-like DNA-binding domain superfamily/Winged helix DNA-binding domain"/>
    <property type="match status" value="1"/>
</dbReference>
<feature type="compositionally biased region" description="Pro residues" evidence="4">
    <location>
        <begin position="224"/>
        <end position="242"/>
    </location>
</feature>
<evidence type="ECO:0000256" key="3">
    <source>
        <dbReference type="ARBA" id="ARBA00023163"/>
    </source>
</evidence>
<comment type="caution">
    <text evidence="6">The sequence shown here is derived from an EMBL/GenBank/DDBJ whole genome shotgun (WGS) entry which is preliminary data.</text>
</comment>
<evidence type="ECO:0000256" key="1">
    <source>
        <dbReference type="ARBA" id="ARBA00023015"/>
    </source>
</evidence>
<dbReference type="EMBL" id="BLPF01000003">
    <property type="protein sequence ID" value="GFJ83180.1"/>
    <property type="molecule type" value="Genomic_DNA"/>
</dbReference>
<dbReference type="PROSITE" id="PS50043">
    <property type="entry name" value="HTH_LUXR_2"/>
    <property type="match status" value="1"/>
</dbReference>
<dbReference type="InterPro" id="IPR016032">
    <property type="entry name" value="Sig_transdc_resp-reg_C-effctor"/>
</dbReference>
<dbReference type="AlphaFoldDB" id="A0A6V8KID2"/>
<evidence type="ECO:0000313" key="7">
    <source>
        <dbReference type="Proteomes" id="UP000482800"/>
    </source>
</evidence>
<dbReference type="SMART" id="SM00421">
    <property type="entry name" value="HTH_LUXR"/>
    <property type="match status" value="1"/>
</dbReference>
<evidence type="ECO:0000313" key="6">
    <source>
        <dbReference type="EMBL" id="GFJ83180.1"/>
    </source>
</evidence>
<dbReference type="InterPro" id="IPR000792">
    <property type="entry name" value="Tscrpt_reg_LuxR_C"/>
</dbReference>
<dbReference type="CDD" id="cd06170">
    <property type="entry name" value="LuxR_C_like"/>
    <property type="match status" value="1"/>
</dbReference>
<evidence type="ECO:0000256" key="2">
    <source>
        <dbReference type="ARBA" id="ARBA00023125"/>
    </source>
</evidence>
<keyword evidence="1" id="KW-0805">Transcription regulation</keyword>
<dbReference type="InterPro" id="IPR039420">
    <property type="entry name" value="WalR-like"/>
</dbReference>
<dbReference type="InterPro" id="IPR036388">
    <property type="entry name" value="WH-like_DNA-bd_sf"/>
</dbReference>
<feature type="region of interest" description="Disordered" evidence="4">
    <location>
        <begin position="222"/>
        <end position="242"/>
    </location>
</feature>
<sequence length="242" mass="26930">MQETREPLALGDDLRHLPSRAAARERLAELVSIACHEHLAINTEPRFDAESSRSAAPMDRVLMSRGIRVRVLGVQPPDRRWLVPPTEKPDGRRPEYREAPSVPMKLIVVDRKVALFPVSPADFGRGYLEVAQPPVVSALVALFERHWETAQPPQEHTLYDIALDPRERSLVELLARGHTDASAARELRISARSVSYILRGLMDRLGVDNRFQLGLALGAMRAAQPPPSTMPQAPPPSGEDDR</sequence>
<dbReference type="Proteomes" id="UP000482800">
    <property type="component" value="Unassembled WGS sequence"/>
</dbReference>
<reference evidence="6 7" key="1">
    <citation type="submission" date="2020-03" db="EMBL/GenBank/DDBJ databases">
        <title>Whole genome shotgun sequence of Phytohabitans houttuyneae NBRC 108639.</title>
        <authorList>
            <person name="Komaki H."/>
            <person name="Tamura T."/>
        </authorList>
    </citation>
    <scope>NUCLEOTIDE SEQUENCE [LARGE SCALE GENOMIC DNA]</scope>
    <source>
        <strain evidence="6 7">NBRC 108639</strain>
    </source>
</reference>
<name>A0A6V8KID2_9ACTN</name>
<dbReference type="PANTHER" id="PTHR43214">
    <property type="entry name" value="TWO-COMPONENT RESPONSE REGULATOR"/>
    <property type="match status" value="1"/>
</dbReference>
<reference evidence="6 7" key="2">
    <citation type="submission" date="2020-03" db="EMBL/GenBank/DDBJ databases">
        <authorList>
            <person name="Ichikawa N."/>
            <person name="Kimura A."/>
            <person name="Kitahashi Y."/>
            <person name="Uohara A."/>
        </authorList>
    </citation>
    <scope>NUCLEOTIDE SEQUENCE [LARGE SCALE GENOMIC DNA]</scope>
    <source>
        <strain evidence="6 7">NBRC 108639</strain>
    </source>
</reference>
<dbReference type="PANTHER" id="PTHR43214:SF24">
    <property type="entry name" value="TRANSCRIPTIONAL REGULATORY PROTEIN NARL-RELATED"/>
    <property type="match status" value="1"/>
</dbReference>
<evidence type="ECO:0000256" key="4">
    <source>
        <dbReference type="SAM" id="MobiDB-lite"/>
    </source>
</evidence>
<dbReference type="SUPFAM" id="SSF46894">
    <property type="entry name" value="C-terminal effector domain of the bipartite response regulators"/>
    <property type="match status" value="1"/>
</dbReference>
<organism evidence="6 7">
    <name type="scientific">Phytohabitans houttuyneae</name>
    <dbReference type="NCBI Taxonomy" id="1076126"/>
    <lineage>
        <taxon>Bacteria</taxon>
        <taxon>Bacillati</taxon>
        <taxon>Actinomycetota</taxon>
        <taxon>Actinomycetes</taxon>
        <taxon>Micromonosporales</taxon>
        <taxon>Micromonosporaceae</taxon>
    </lineage>
</organism>
<evidence type="ECO:0000259" key="5">
    <source>
        <dbReference type="PROSITE" id="PS50043"/>
    </source>
</evidence>
<protein>
    <recommendedName>
        <fullName evidence="5">HTH luxR-type domain-containing protein</fullName>
    </recommendedName>
</protein>
<dbReference type="RefSeq" id="WP_173065310.1">
    <property type="nucleotide sequence ID" value="NZ_BLPF01000003.1"/>
</dbReference>